<dbReference type="PANTHER" id="PTHR46366">
    <property type="entry name" value="PRO-APOPTOTIC SERINE PROTEASE NMA111"/>
    <property type="match status" value="1"/>
</dbReference>
<gene>
    <name evidence="1" type="ORF">QBC46DRAFT_449083</name>
</gene>
<comment type="caution">
    <text evidence="1">The sequence shown here is derived from an EMBL/GenBank/DDBJ whole genome shotgun (WGS) entry which is preliminary data.</text>
</comment>
<dbReference type="PANTHER" id="PTHR46366:SF1">
    <property type="entry name" value="PDZ DOMAIN-CONTAINING PROTEIN C1685.05"/>
    <property type="match status" value="1"/>
</dbReference>
<reference evidence="2" key="1">
    <citation type="journal article" date="2023" name="Mol. Phylogenet. Evol.">
        <title>Genome-scale phylogeny and comparative genomics of the fungal order Sordariales.</title>
        <authorList>
            <person name="Hensen N."/>
            <person name="Bonometti L."/>
            <person name="Westerberg I."/>
            <person name="Brannstrom I.O."/>
            <person name="Guillou S."/>
            <person name="Cros-Aarteil S."/>
            <person name="Calhoun S."/>
            <person name="Haridas S."/>
            <person name="Kuo A."/>
            <person name="Mondo S."/>
            <person name="Pangilinan J."/>
            <person name="Riley R."/>
            <person name="LaButti K."/>
            <person name="Andreopoulos B."/>
            <person name="Lipzen A."/>
            <person name="Chen C."/>
            <person name="Yan M."/>
            <person name="Daum C."/>
            <person name="Ng V."/>
            <person name="Clum A."/>
            <person name="Steindorff A."/>
            <person name="Ohm R.A."/>
            <person name="Martin F."/>
            <person name="Silar P."/>
            <person name="Natvig D.O."/>
            <person name="Lalanne C."/>
            <person name="Gautier V."/>
            <person name="Ament-Velasquez S.L."/>
            <person name="Kruys A."/>
            <person name="Hutchinson M.I."/>
            <person name="Powell A.J."/>
            <person name="Barry K."/>
            <person name="Miller A.N."/>
            <person name="Grigoriev I.V."/>
            <person name="Debuchy R."/>
            <person name="Gladieux P."/>
            <person name="Hiltunen Thoren M."/>
            <person name="Johannesson H."/>
        </authorList>
    </citation>
    <scope>NUCLEOTIDE SEQUENCE [LARGE SCALE GENOMIC DNA]</scope>
    <source>
        <strain evidence="2">CBS 340.73</strain>
    </source>
</reference>
<evidence type="ECO:0008006" key="3">
    <source>
        <dbReference type="Google" id="ProtNLM"/>
    </source>
</evidence>
<keyword evidence="2" id="KW-1185">Reference proteome</keyword>
<protein>
    <recommendedName>
        <fullName evidence="3">PDZ domain-containing protein</fullName>
    </recommendedName>
</protein>
<evidence type="ECO:0000313" key="2">
    <source>
        <dbReference type="Proteomes" id="UP001303473"/>
    </source>
</evidence>
<dbReference type="SUPFAM" id="SSF50156">
    <property type="entry name" value="PDZ domain-like"/>
    <property type="match status" value="1"/>
</dbReference>
<sequence>MSDGNSRVLPVLLGTISRREANLPSSWLDRGSFSVDKYLCVMAADPTSSLQLADLIVAVDGKPPPKSLSFKAKTVSFIIVRGGEEMRIEVPTRAASEFDRTWYASCFGMILQQPPPELPITMRDVPQGLHICRIQSGSPAKGWDIYESGFLLSINNQKISGKDDLEKVISNLPHLTEGK</sequence>
<dbReference type="AlphaFoldDB" id="A0AAN6N980"/>
<proteinExistence type="predicted"/>
<name>A0AAN6N980_9PEZI</name>
<dbReference type="EMBL" id="MU853789">
    <property type="protein sequence ID" value="KAK3940961.1"/>
    <property type="molecule type" value="Genomic_DNA"/>
</dbReference>
<accession>A0AAN6N980</accession>
<organism evidence="1 2">
    <name type="scientific">Diplogelasinospora grovesii</name>
    <dbReference type="NCBI Taxonomy" id="303347"/>
    <lineage>
        <taxon>Eukaryota</taxon>
        <taxon>Fungi</taxon>
        <taxon>Dikarya</taxon>
        <taxon>Ascomycota</taxon>
        <taxon>Pezizomycotina</taxon>
        <taxon>Sordariomycetes</taxon>
        <taxon>Sordariomycetidae</taxon>
        <taxon>Sordariales</taxon>
        <taxon>Diplogelasinosporaceae</taxon>
        <taxon>Diplogelasinospora</taxon>
    </lineage>
</organism>
<dbReference type="InterPro" id="IPR036034">
    <property type="entry name" value="PDZ_sf"/>
</dbReference>
<dbReference type="Proteomes" id="UP001303473">
    <property type="component" value="Unassembled WGS sequence"/>
</dbReference>
<evidence type="ECO:0000313" key="1">
    <source>
        <dbReference type="EMBL" id="KAK3940961.1"/>
    </source>
</evidence>